<dbReference type="Pfam" id="PF00018">
    <property type="entry name" value="SH3_1"/>
    <property type="match status" value="2"/>
</dbReference>
<dbReference type="SUPFAM" id="SSF50044">
    <property type="entry name" value="SH3-domain"/>
    <property type="match status" value="2"/>
</dbReference>
<dbReference type="GO" id="GO:0000747">
    <property type="term" value="P:conjugation with cellular fusion"/>
    <property type="evidence" value="ECO:0007669"/>
    <property type="project" value="TreeGrafter"/>
</dbReference>
<feature type="compositionally biased region" description="Pro residues" evidence="4">
    <location>
        <begin position="264"/>
        <end position="277"/>
    </location>
</feature>
<dbReference type="SMART" id="SM00312">
    <property type="entry name" value="PX"/>
    <property type="match status" value="1"/>
</dbReference>
<evidence type="ECO:0000256" key="4">
    <source>
        <dbReference type="SAM" id="MobiDB-lite"/>
    </source>
</evidence>
<dbReference type="PANTHER" id="PTHR15706:SF2">
    <property type="entry name" value="SH3 AND PX DOMAIN-CONTAINING PROTEIN 2A"/>
    <property type="match status" value="1"/>
</dbReference>
<evidence type="ECO:0000313" key="8">
    <source>
        <dbReference type="Proteomes" id="UP001212997"/>
    </source>
</evidence>
<dbReference type="Pfam" id="PF00787">
    <property type="entry name" value="PX"/>
    <property type="match status" value="1"/>
</dbReference>
<dbReference type="AlphaFoldDB" id="A0AAD5VCD9"/>
<feature type="compositionally biased region" description="Polar residues" evidence="4">
    <location>
        <begin position="503"/>
        <end position="518"/>
    </location>
</feature>
<dbReference type="CDD" id="cd06890">
    <property type="entry name" value="PX_Bem1p"/>
    <property type="match status" value="1"/>
</dbReference>
<dbReference type="Proteomes" id="UP001212997">
    <property type="component" value="Unassembled WGS sequence"/>
</dbReference>
<feature type="compositionally biased region" description="Polar residues" evidence="4">
    <location>
        <begin position="237"/>
        <end position="251"/>
    </location>
</feature>
<sequence>MKTLRKSLNGHKDHSYISSPVSPLPSISKPISTVQPPKKVIRALNSHRATAPQELSFEKGDFFHVVNDVGHGQWYEAHNPMTGARGLVPSAMFEVFSKGGTGTTPGPQTPKIQSFVPGHAKSPSSPKVPVYFAVVLHDFVAERADELDAKAGDAISVVAQSNREWFVAKPIGRLGRPGLIPVTFVEVRDPGTGQAIQDVDSLIDSGALPRVEEWKKAVMNYKANSISLGVLDEATTATSPHSPFSQATTASAGPAISVQAPSPNYQPPQQQPSPQTPEDPKALPEGILLSADVKSFHFEMDDFWFRVHAIYQPYPFTSAQPLPNAKQLVLFRSYNDFYDFQIDILDAFPTEGGRPNKETRILPYMPGPVDHVDNAVTNMRRGELDIYLHELCELQHTARYIVESRLIRQFLAQKPGDAEVEIEPCVQELERLDRALNGRHEASYGDSVQTQFSKLNVSDQRRSEVSDYGDGEHAAGRAESGAYDYRMSEQYTSPTPQPLPQHAIQSHNRNASTASAHNKQPPKLTTRGLQGHSRSSSRTNSPLPTGKYPSLDMDPNYSNGYSRSSLASSSHEPSPVSMRSSQSPSVATSATSASGRSRSQSNAALNTPPISATNPQTAFIKIKIFHRASDDLVAIRVHPKVTHLQLMDKVQARLGGNIHNLQFRDSLSHEFIELDSDADLRSWLEGTERHVLYAE</sequence>
<feature type="domain" description="SH3" evidence="5">
    <location>
        <begin position="128"/>
        <end position="190"/>
    </location>
</feature>
<protein>
    <submittedName>
        <fullName evidence="7">Uncharacterized protein</fullName>
    </submittedName>
</protein>
<dbReference type="SMART" id="SM00326">
    <property type="entry name" value="SH3"/>
    <property type="match status" value="2"/>
</dbReference>
<dbReference type="InterPro" id="IPR035548">
    <property type="entry name" value="Bem1/Scd2_SH3_1"/>
</dbReference>
<dbReference type="PROSITE" id="PS50002">
    <property type="entry name" value="SH3"/>
    <property type="match status" value="2"/>
</dbReference>
<feature type="region of interest" description="Disordered" evidence="4">
    <location>
        <begin position="441"/>
        <end position="612"/>
    </location>
</feature>
<dbReference type="Gene3D" id="3.10.20.90">
    <property type="entry name" value="Phosphatidylinositol 3-kinase Catalytic Subunit, Chain A, domain 1"/>
    <property type="match status" value="1"/>
</dbReference>
<dbReference type="CDD" id="cd11879">
    <property type="entry name" value="SH3_Bem1p_2"/>
    <property type="match status" value="1"/>
</dbReference>
<accession>A0AAD5VCD9</accession>
<reference evidence="7" key="1">
    <citation type="submission" date="2022-07" db="EMBL/GenBank/DDBJ databases">
        <title>Genome Sequence of Physisporinus lineatus.</title>
        <authorList>
            <person name="Buettner E."/>
        </authorList>
    </citation>
    <scope>NUCLEOTIDE SEQUENCE</scope>
    <source>
        <strain evidence="7">VT162</strain>
    </source>
</reference>
<keyword evidence="1 3" id="KW-0728">SH3 domain</keyword>
<dbReference type="InterPro" id="IPR036871">
    <property type="entry name" value="PX_dom_sf"/>
</dbReference>
<dbReference type="SUPFAM" id="SSF54277">
    <property type="entry name" value="CAD &amp; PB1 domains"/>
    <property type="match status" value="1"/>
</dbReference>
<feature type="compositionally biased region" description="Polar residues" evidence="4">
    <location>
        <begin position="446"/>
        <end position="458"/>
    </location>
</feature>
<feature type="domain" description="SH3" evidence="5">
    <location>
        <begin position="36"/>
        <end position="98"/>
    </location>
</feature>
<feature type="compositionally biased region" description="Low complexity" evidence="4">
    <location>
        <begin position="16"/>
        <end position="32"/>
    </location>
</feature>
<dbReference type="Gene3D" id="2.30.30.40">
    <property type="entry name" value="SH3 Domains"/>
    <property type="match status" value="2"/>
</dbReference>
<dbReference type="InterPro" id="IPR051228">
    <property type="entry name" value="NADPH_Oxidase/PX-Domain"/>
</dbReference>
<keyword evidence="8" id="KW-1185">Reference proteome</keyword>
<dbReference type="PROSITE" id="PS50195">
    <property type="entry name" value="PX"/>
    <property type="match status" value="1"/>
</dbReference>
<gene>
    <name evidence="7" type="ORF">NLI96_g1528</name>
</gene>
<dbReference type="EMBL" id="JANAWD010000030">
    <property type="protein sequence ID" value="KAJ3490307.1"/>
    <property type="molecule type" value="Genomic_DNA"/>
</dbReference>
<feature type="region of interest" description="Disordered" evidence="4">
    <location>
        <begin position="237"/>
        <end position="283"/>
    </location>
</feature>
<evidence type="ECO:0000259" key="6">
    <source>
        <dbReference type="PROSITE" id="PS50195"/>
    </source>
</evidence>
<dbReference type="InterPro" id="IPR001452">
    <property type="entry name" value="SH3_domain"/>
</dbReference>
<evidence type="ECO:0000259" key="5">
    <source>
        <dbReference type="PROSITE" id="PS50002"/>
    </source>
</evidence>
<feature type="compositionally biased region" description="Polar residues" evidence="4">
    <location>
        <begin position="532"/>
        <end position="543"/>
    </location>
</feature>
<dbReference type="GO" id="GO:0030674">
    <property type="term" value="F:protein-macromolecule adaptor activity"/>
    <property type="evidence" value="ECO:0007669"/>
    <property type="project" value="TreeGrafter"/>
</dbReference>
<dbReference type="InterPro" id="IPR035549">
    <property type="entry name" value="Bem1/Scd2_SH3_2"/>
</dbReference>
<keyword evidence="2" id="KW-0677">Repeat</keyword>
<evidence type="ECO:0000256" key="1">
    <source>
        <dbReference type="ARBA" id="ARBA00022443"/>
    </source>
</evidence>
<feature type="compositionally biased region" description="Low complexity" evidence="4">
    <location>
        <begin position="558"/>
        <end position="604"/>
    </location>
</feature>
<evidence type="ECO:0000256" key="2">
    <source>
        <dbReference type="ARBA" id="ARBA00022737"/>
    </source>
</evidence>
<dbReference type="GO" id="GO:0005737">
    <property type="term" value="C:cytoplasm"/>
    <property type="evidence" value="ECO:0007669"/>
    <property type="project" value="TreeGrafter"/>
</dbReference>
<proteinExistence type="predicted"/>
<dbReference type="InterPro" id="IPR036028">
    <property type="entry name" value="SH3-like_dom_sf"/>
</dbReference>
<comment type="caution">
    <text evidence="7">The sequence shown here is derived from an EMBL/GenBank/DDBJ whole genome shotgun (WGS) entry which is preliminary data.</text>
</comment>
<dbReference type="SUPFAM" id="SSF64268">
    <property type="entry name" value="PX domain"/>
    <property type="match status" value="1"/>
</dbReference>
<dbReference type="PANTHER" id="PTHR15706">
    <property type="entry name" value="SH3 MULTIPLE DOMAIN"/>
    <property type="match status" value="1"/>
</dbReference>
<dbReference type="CDD" id="cd11878">
    <property type="entry name" value="SH3_Bem1p_1"/>
    <property type="match status" value="1"/>
</dbReference>
<dbReference type="GO" id="GO:0043332">
    <property type="term" value="C:mating projection tip"/>
    <property type="evidence" value="ECO:0007669"/>
    <property type="project" value="TreeGrafter"/>
</dbReference>
<dbReference type="InterPro" id="IPR001683">
    <property type="entry name" value="PX_dom"/>
</dbReference>
<feature type="region of interest" description="Disordered" evidence="4">
    <location>
        <begin position="1"/>
        <end position="32"/>
    </location>
</feature>
<feature type="domain" description="PX" evidence="6">
    <location>
        <begin position="289"/>
        <end position="418"/>
    </location>
</feature>
<dbReference type="GO" id="GO:0035091">
    <property type="term" value="F:phosphatidylinositol binding"/>
    <property type="evidence" value="ECO:0007669"/>
    <property type="project" value="InterPro"/>
</dbReference>
<dbReference type="Gene3D" id="3.30.1520.10">
    <property type="entry name" value="Phox-like domain"/>
    <property type="match status" value="1"/>
</dbReference>
<evidence type="ECO:0000256" key="3">
    <source>
        <dbReference type="PROSITE-ProRule" id="PRU00192"/>
    </source>
</evidence>
<feature type="compositionally biased region" description="Basic and acidic residues" evidence="4">
    <location>
        <begin position="459"/>
        <end position="476"/>
    </location>
</feature>
<organism evidence="7 8">
    <name type="scientific">Meripilus lineatus</name>
    <dbReference type="NCBI Taxonomy" id="2056292"/>
    <lineage>
        <taxon>Eukaryota</taxon>
        <taxon>Fungi</taxon>
        <taxon>Dikarya</taxon>
        <taxon>Basidiomycota</taxon>
        <taxon>Agaricomycotina</taxon>
        <taxon>Agaricomycetes</taxon>
        <taxon>Polyporales</taxon>
        <taxon>Meripilaceae</taxon>
        <taxon>Meripilus</taxon>
    </lineage>
</organism>
<name>A0AAD5VCD9_9APHY</name>
<dbReference type="InterPro" id="IPR035550">
    <property type="entry name" value="Bem1/Scd2_PX"/>
</dbReference>
<evidence type="ECO:0000313" key="7">
    <source>
        <dbReference type="EMBL" id="KAJ3490307.1"/>
    </source>
</evidence>